<comment type="caution">
    <text evidence="2">The sequence shown here is derived from an EMBL/GenBank/DDBJ whole genome shotgun (WGS) entry which is preliminary data.</text>
</comment>
<reference evidence="2 3" key="1">
    <citation type="submission" date="2020-02" db="EMBL/GenBank/DDBJ databases">
        <title>Genome sequence of the type strain CGMCC 1.15528 of Mesorhizobium zhangyense.</title>
        <authorList>
            <person name="Gao J."/>
            <person name="Sun J."/>
        </authorList>
    </citation>
    <scope>NUCLEOTIDE SEQUENCE [LARGE SCALE GENOMIC DNA]</scope>
    <source>
        <strain evidence="2 3">CGMCC 1.15528</strain>
    </source>
</reference>
<gene>
    <name evidence="2" type="ORF">G6N74_28500</name>
</gene>
<sequence length="125" mass="13872">MYAVWTLIGGFRGILVAVAVLASAWAYNKAVDNPIVVAQARAGFVLTAERDALAARLNEEQRQRKASDAALSMLRNELDKQQESELAASERLELEIADYEKKLADAGRSCRLDDSDTDWLRDDKS</sequence>
<evidence type="ECO:0000313" key="3">
    <source>
        <dbReference type="Proteomes" id="UP000481252"/>
    </source>
</evidence>
<dbReference type="Proteomes" id="UP000481252">
    <property type="component" value="Unassembled WGS sequence"/>
</dbReference>
<evidence type="ECO:0000256" key="1">
    <source>
        <dbReference type="SAM" id="Coils"/>
    </source>
</evidence>
<dbReference type="RefSeq" id="WP_165121373.1">
    <property type="nucleotide sequence ID" value="NZ_JAAKZG010000023.1"/>
</dbReference>
<feature type="coiled-coil region" evidence="1">
    <location>
        <begin position="57"/>
        <end position="109"/>
    </location>
</feature>
<dbReference type="EMBL" id="JAAKZG010000023">
    <property type="protein sequence ID" value="NGN45001.1"/>
    <property type="molecule type" value="Genomic_DNA"/>
</dbReference>
<keyword evidence="3" id="KW-1185">Reference proteome</keyword>
<accession>A0A7C9RBH8</accession>
<organism evidence="2 3">
    <name type="scientific">Mesorhizobium zhangyense</name>
    <dbReference type="NCBI Taxonomy" id="1776730"/>
    <lineage>
        <taxon>Bacteria</taxon>
        <taxon>Pseudomonadati</taxon>
        <taxon>Pseudomonadota</taxon>
        <taxon>Alphaproteobacteria</taxon>
        <taxon>Hyphomicrobiales</taxon>
        <taxon>Phyllobacteriaceae</taxon>
        <taxon>Mesorhizobium</taxon>
    </lineage>
</organism>
<evidence type="ECO:0000313" key="2">
    <source>
        <dbReference type="EMBL" id="NGN45001.1"/>
    </source>
</evidence>
<dbReference type="AlphaFoldDB" id="A0A7C9RBH8"/>
<keyword evidence="1" id="KW-0175">Coiled coil</keyword>
<protein>
    <submittedName>
        <fullName evidence="2">Uncharacterized protein</fullName>
    </submittedName>
</protein>
<proteinExistence type="predicted"/>
<name>A0A7C9RBH8_9HYPH</name>